<dbReference type="PANTHER" id="PTHR13232">
    <property type="entry name" value="NAD(P)H-HYDRATE EPIMERASE"/>
    <property type="match status" value="1"/>
</dbReference>
<feature type="binding site" evidence="10">
    <location>
        <begin position="63"/>
        <end position="67"/>
    </location>
    <ligand>
        <name>(6S)-NADPHX</name>
        <dbReference type="ChEBI" id="CHEBI:64076"/>
    </ligand>
</feature>
<dbReference type="InterPro" id="IPR032976">
    <property type="entry name" value="YJEFN_prot_NAXE-like"/>
</dbReference>
<evidence type="ECO:0000256" key="5">
    <source>
        <dbReference type="ARBA" id="ARBA00022741"/>
    </source>
</evidence>
<evidence type="ECO:0000313" key="12">
    <source>
        <dbReference type="EMBL" id="SHO78172.1"/>
    </source>
</evidence>
<dbReference type="GO" id="GO:0000166">
    <property type="term" value="F:nucleotide binding"/>
    <property type="evidence" value="ECO:0007669"/>
    <property type="project" value="UniProtKB-KW"/>
</dbReference>
<feature type="domain" description="YjeF N-terminal" evidence="11">
    <location>
        <begin position="11"/>
        <end position="226"/>
    </location>
</feature>
<keyword evidence="8 10" id="KW-0520">NAD</keyword>
<evidence type="ECO:0000256" key="7">
    <source>
        <dbReference type="ARBA" id="ARBA00022958"/>
    </source>
</evidence>
<keyword evidence="10" id="KW-0496">Mitochondrion</keyword>
<keyword evidence="7 10" id="KW-0630">Potassium</keyword>
<dbReference type="EC" id="5.1.99.6" evidence="3 10"/>
<dbReference type="GO" id="GO:0046872">
    <property type="term" value="F:metal ion binding"/>
    <property type="evidence" value="ECO:0007669"/>
    <property type="project" value="UniProtKB-KW"/>
</dbReference>
<feature type="binding site" evidence="10">
    <location>
        <position position="128"/>
    </location>
    <ligand>
        <name>K(+)</name>
        <dbReference type="ChEBI" id="CHEBI:29103"/>
    </ligand>
</feature>
<protein>
    <recommendedName>
        <fullName evidence="3 10">NAD(P)H-hydrate epimerase</fullName>
        <ecNumber evidence="3 10">5.1.99.6</ecNumber>
    </recommendedName>
    <alternativeName>
        <fullName evidence="10">NAD(P)HX epimerase</fullName>
    </alternativeName>
</protein>
<evidence type="ECO:0000256" key="10">
    <source>
        <dbReference type="HAMAP-Rule" id="MF_03159"/>
    </source>
</evidence>
<evidence type="ECO:0000256" key="1">
    <source>
        <dbReference type="ARBA" id="ARBA00000013"/>
    </source>
</evidence>
<proteinExistence type="inferred from homology"/>
<dbReference type="AlphaFoldDB" id="A0A1M8A6X4"/>
<evidence type="ECO:0000256" key="8">
    <source>
        <dbReference type="ARBA" id="ARBA00023027"/>
    </source>
</evidence>
<gene>
    <name evidence="12" type="ORF">MSYG_2514</name>
</gene>
<dbReference type="InterPro" id="IPR004443">
    <property type="entry name" value="YjeF_N_dom"/>
</dbReference>
<comment type="subcellular location">
    <subcellularLocation>
        <location evidence="10">Cytoplasm</location>
    </subcellularLocation>
    <subcellularLocation>
        <location evidence="10">Mitochondrion</location>
    </subcellularLocation>
</comment>
<dbReference type="VEuPathDB" id="FungiDB:MSYG_2514"/>
<keyword evidence="6" id="KW-0521">NADP</keyword>
<dbReference type="OrthoDB" id="10064708at2759"/>
<dbReference type="PROSITE" id="PS51385">
    <property type="entry name" value="YJEF_N"/>
    <property type="match status" value="1"/>
</dbReference>
<keyword evidence="13" id="KW-1185">Reference proteome</keyword>
<keyword evidence="5 10" id="KW-0547">Nucleotide-binding</keyword>
<organism evidence="12 13">
    <name type="scientific">Malassezia sympodialis (strain ATCC 42132)</name>
    <name type="common">Atopic eczema-associated yeast</name>
    <dbReference type="NCBI Taxonomy" id="1230383"/>
    <lineage>
        <taxon>Eukaryota</taxon>
        <taxon>Fungi</taxon>
        <taxon>Dikarya</taxon>
        <taxon>Basidiomycota</taxon>
        <taxon>Ustilaginomycotina</taxon>
        <taxon>Malasseziomycetes</taxon>
        <taxon>Malasseziales</taxon>
        <taxon>Malasseziaceae</taxon>
        <taxon>Malassezia</taxon>
    </lineage>
</organism>
<dbReference type="OMA" id="RHLFHYG"/>
<dbReference type="Proteomes" id="UP000186303">
    <property type="component" value="Chromosome 4"/>
</dbReference>
<evidence type="ECO:0000313" key="13">
    <source>
        <dbReference type="Proteomes" id="UP000186303"/>
    </source>
</evidence>
<dbReference type="NCBIfam" id="TIGR00197">
    <property type="entry name" value="yjeF_nterm"/>
    <property type="match status" value="1"/>
</dbReference>
<evidence type="ECO:0000256" key="4">
    <source>
        <dbReference type="ARBA" id="ARBA00022723"/>
    </source>
</evidence>
<comment type="caution">
    <text evidence="10">Lacks conserved residue(s) required for the propagation of feature annotation.</text>
</comment>
<sequence>MFIRYLSSTISQQIDKELMSSNGGFSIDQLMELAGFSCAEAVYRSYPPLQGHRRVLIACGPGNQGGDGLVAARHLKHFGYHPLVWYPKPKETPLFQGLHQQLKNLNVEFVTHDNFTLETLNASDIVLDAIFGFSFKGEPREPFKSALENMISAQQGDRPVPIISVDIPSSWNVDLGPDTSDIARKFMPNSLVSLTAPKLGSRFFNGQHWLGGRFVDPVLDAKFDLRLPAYPGVSQIVDITEARPLYQ</sequence>
<feature type="binding site" evidence="10">
    <location>
        <position position="64"/>
    </location>
    <ligand>
        <name>K(+)</name>
        <dbReference type="ChEBI" id="CHEBI:29103"/>
    </ligand>
</feature>
<dbReference type="InterPro" id="IPR036652">
    <property type="entry name" value="YjeF_N_dom_sf"/>
</dbReference>
<evidence type="ECO:0000259" key="11">
    <source>
        <dbReference type="PROSITE" id="PS51385"/>
    </source>
</evidence>
<dbReference type="Gene3D" id="3.40.50.10260">
    <property type="entry name" value="YjeF N-terminal domain"/>
    <property type="match status" value="1"/>
</dbReference>
<keyword evidence="9 10" id="KW-0413">Isomerase</keyword>
<evidence type="ECO:0000256" key="9">
    <source>
        <dbReference type="ARBA" id="ARBA00023235"/>
    </source>
</evidence>
<comment type="function">
    <text evidence="10">Catalyzes the epimerization of the S- and R-forms of NAD(P)HX, a damaged form of NAD(P)H that is a result of enzymatic or heat-dependent hydration. This is a prerequisite for the S-specific NAD(P)H-hydrate dehydratase to allow the repair of both epimers of NAD(P)HX.</text>
</comment>
<feature type="binding site" evidence="10">
    <location>
        <position position="169"/>
    </location>
    <ligand>
        <name>K(+)</name>
        <dbReference type="ChEBI" id="CHEBI:29103"/>
    </ligand>
</feature>
<evidence type="ECO:0000256" key="2">
    <source>
        <dbReference type="ARBA" id="ARBA00000909"/>
    </source>
</evidence>
<comment type="cofactor">
    <cofactor evidence="10">
        <name>K(+)</name>
        <dbReference type="ChEBI" id="CHEBI:29103"/>
    </cofactor>
    <text evidence="10">Binds 1 potassium ion per subunit.</text>
</comment>
<feature type="binding site" evidence="10">
    <location>
        <position position="166"/>
    </location>
    <ligand>
        <name>(6S)-NADPHX</name>
        <dbReference type="ChEBI" id="CHEBI:64076"/>
    </ligand>
</feature>
<keyword evidence="4 10" id="KW-0479">Metal-binding</keyword>
<dbReference type="Pfam" id="PF03853">
    <property type="entry name" value="YjeF_N"/>
    <property type="match status" value="1"/>
</dbReference>
<dbReference type="GO" id="GO:0052856">
    <property type="term" value="F:NAD(P)HX epimerase activity"/>
    <property type="evidence" value="ECO:0007669"/>
    <property type="project" value="UniProtKB-UniRule"/>
</dbReference>
<keyword evidence="10" id="KW-0963">Cytoplasm</keyword>
<name>A0A1M8A6X4_MALS4</name>
<evidence type="ECO:0000256" key="6">
    <source>
        <dbReference type="ARBA" id="ARBA00022857"/>
    </source>
</evidence>
<reference evidence="13" key="1">
    <citation type="journal article" date="2017" name="Nucleic Acids Res.">
        <title>Proteogenomics produces comprehensive and highly accurate protein-coding gene annotation in a complete genome assembly of Malassezia sympodialis.</title>
        <authorList>
            <person name="Zhu Y."/>
            <person name="Engstroem P.G."/>
            <person name="Tellgren-Roth C."/>
            <person name="Baudo C.D."/>
            <person name="Kennell J.C."/>
            <person name="Sun S."/>
            <person name="Billmyre R.B."/>
            <person name="Schroeder M.S."/>
            <person name="Andersson A."/>
            <person name="Holm T."/>
            <person name="Sigurgeirsson B."/>
            <person name="Wu G."/>
            <person name="Sankaranarayanan S.R."/>
            <person name="Siddharthan R."/>
            <person name="Sanyal K."/>
            <person name="Lundeberg J."/>
            <person name="Nystedt B."/>
            <person name="Boekhout T."/>
            <person name="Dawson T.L. Jr."/>
            <person name="Heitman J."/>
            <person name="Scheynius A."/>
            <person name="Lehtioe J."/>
        </authorList>
    </citation>
    <scope>NUCLEOTIDE SEQUENCE [LARGE SCALE GENOMIC DNA]</scope>
    <source>
        <strain evidence="13">ATCC 42132</strain>
    </source>
</reference>
<dbReference type="PANTHER" id="PTHR13232:SF10">
    <property type="entry name" value="NAD(P)H-HYDRATE EPIMERASE"/>
    <property type="match status" value="1"/>
</dbReference>
<dbReference type="EMBL" id="LT671824">
    <property type="protein sequence ID" value="SHO78172.1"/>
    <property type="molecule type" value="Genomic_DNA"/>
</dbReference>
<dbReference type="STRING" id="1230383.A0A1M8A6X4"/>
<dbReference type="FunFam" id="3.40.50.10260:FF:000005">
    <property type="entry name" value="NAD(P)H-hydrate epimerase"/>
    <property type="match status" value="1"/>
</dbReference>
<dbReference type="SUPFAM" id="SSF64153">
    <property type="entry name" value="YjeF N-terminal domain-like"/>
    <property type="match status" value="1"/>
</dbReference>
<dbReference type="GO" id="GO:0005739">
    <property type="term" value="C:mitochondrion"/>
    <property type="evidence" value="ECO:0007669"/>
    <property type="project" value="UniProtKB-SubCell"/>
</dbReference>
<comment type="similarity">
    <text evidence="10">Belongs to the NnrE/AIBP family.</text>
</comment>
<dbReference type="HAMAP" id="MF_01966">
    <property type="entry name" value="NADHX_epimerase"/>
    <property type="match status" value="1"/>
</dbReference>
<comment type="catalytic activity">
    <reaction evidence="2 10">
        <text>(6R)-NADPHX = (6S)-NADPHX</text>
        <dbReference type="Rhea" id="RHEA:32227"/>
        <dbReference type="ChEBI" id="CHEBI:64076"/>
        <dbReference type="ChEBI" id="CHEBI:64077"/>
        <dbReference type="EC" id="5.1.99.6"/>
    </reaction>
</comment>
<comment type="catalytic activity">
    <reaction evidence="1 10">
        <text>(6R)-NADHX = (6S)-NADHX</text>
        <dbReference type="Rhea" id="RHEA:32215"/>
        <dbReference type="ChEBI" id="CHEBI:64074"/>
        <dbReference type="ChEBI" id="CHEBI:64075"/>
        <dbReference type="EC" id="5.1.99.6"/>
    </reaction>
</comment>
<feature type="binding site" evidence="10">
    <location>
        <begin position="132"/>
        <end position="138"/>
    </location>
    <ligand>
        <name>(6S)-NADPHX</name>
        <dbReference type="ChEBI" id="CHEBI:64076"/>
    </ligand>
</feature>
<evidence type="ECO:0000256" key="3">
    <source>
        <dbReference type="ARBA" id="ARBA00012228"/>
    </source>
</evidence>
<accession>A0A1M8A6X4</accession>